<dbReference type="PANTHER" id="PTHR32278">
    <property type="entry name" value="F-BOX DOMAIN-CONTAINING PROTEIN"/>
    <property type="match status" value="1"/>
</dbReference>
<dbReference type="SUPFAM" id="SSF81383">
    <property type="entry name" value="F-box domain"/>
    <property type="match status" value="1"/>
</dbReference>
<dbReference type="InterPro" id="IPR036047">
    <property type="entry name" value="F-box-like_dom_sf"/>
</dbReference>
<dbReference type="PROSITE" id="PS50181">
    <property type="entry name" value="FBOX"/>
    <property type="match status" value="1"/>
</dbReference>
<accession>A0AAV8E8M0</accession>
<comment type="caution">
    <text evidence="2">The sequence shown here is derived from an EMBL/GenBank/DDBJ whole genome shotgun (WGS) entry which is preliminary data.</text>
</comment>
<dbReference type="Pfam" id="PF12937">
    <property type="entry name" value="F-box-like"/>
    <property type="match status" value="1"/>
</dbReference>
<sequence>MGANNSCEISRLPVDCLSRIISLTSPRDACRCSAVSTFFQSAAAADVVWEHFLPADLDNILSETLDKPVFLSKKELYFHLSNEGILVDDGKMILSLDRLTGAKICMLSVSATNLVGIIWGWDVRYWQYVPNHDSRFSEVAQLIIVWWLELHIALSCKNLTPKTRYAAYFIFKLENDSNGFDLSIETSIALGDQETWHKVCLQPRNDTARQSANNPIRYSQVRADQWNEVEIGEFINDGEEDDLVSASVEETKGLWAKKGLIIYGFEFRPKT</sequence>
<dbReference type="CDD" id="cd22162">
    <property type="entry name" value="F-box_AtSKIP3-like"/>
    <property type="match status" value="1"/>
</dbReference>
<dbReference type="Pfam" id="PF14299">
    <property type="entry name" value="PP2"/>
    <property type="match status" value="1"/>
</dbReference>
<gene>
    <name evidence="2" type="ORF">LUZ62_059683</name>
</gene>
<dbReference type="PANTHER" id="PTHR32278:SF111">
    <property type="entry name" value="F-BOX PROTEIN PP2-B12-RELATED"/>
    <property type="match status" value="1"/>
</dbReference>
<keyword evidence="3" id="KW-1185">Reference proteome</keyword>
<organism evidence="2 3">
    <name type="scientific">Rhynchospora pubera</name>
    <dbReference type="NCBI Taxonomy" id="906938"/>
    <lineage>
        <taxon>Eukaryota</taxon>
        <taxon>Viridiplantae</taxon>
        <taxon>Streptophyta</taxon>
        <taxon>Embryophyta</taxon>
        <taxon>Tracheophyta</taxon>
        <taxon>Spermatophyta</taxon>
        <taxon>Magnoliopsida</taxon>
        <taxon>Liliopsida</taxon>
        <taxon>Poales</taxon>
        <taxon>Cyperaceae</taxon>
        <taxon>Cyperoideae</taxon>
        <taxon>Rhynchosporeae</taxon>
        <taxon>Rhynchospora</taxon>
    </lineage>
</organism>
<evidence type="ECO:0000259" key="1">
    <source>
        <dbReference type="PROSITE" id="PS50181"/>
    </source>
</evidence>
<dbReference type="Gene3D" id="1.20.1280.50">
    <property type="match status" value="1"/>
</dbReference>
<evidence type="ECO:0000313" key="2">
    <source>
        <dbReference type="EMBL" id="KAJ4775426.1"/>
    </source>
</evidence>
<protein>
    <submittedName>
        <fullName evidence="2">F-box family protein</fullName>
    </submittedName>
</protein>
<proteinExistence type="predicted"/>
<dbReference type="InterPro" id="IPR025886">
    <property type="entry name" value="PP2-like"/>
</dbReference>
<dbReference type="EMBL" id="JAMFTS010000003">
    <property type="protein sequence ID" value="KAJ4775426.1"/>
    <property type="molecule type" value="Genomic_DNA"/>
</dbReference>
<dbReference type="AlphaFoldDB" id="A0AAV8E8M0"/>
<reference evidence="2" key="1">
    <citation type="submission" date="2022-08" db="EMBL/GenBank/DDBJ databases">
        <authorList>
            <person name="Marques A."/>
        </authorList>
    </citation>
    <scope>NUCLEOTIDE SEQUENCE</scope>
    <source>
        <strain evidence="2">RhyPub2mFocal</strain>
        <tissue evidence="2">Leaves</tissue>
    </source>
</reference>
<dbReference type="Proteomes" id="UP001140206">
    <property type="component" value="Chromosome 3"/>
</dbReference>
<dbReference type="InterPro" id="IPR001810">
    <property type="entry name" value="F-box_dom"/>
</dbReference>
<evidence type="ECO:0000313" key="3">
    <source>
        <dbReference type="Proteomes" id="UP001140206"/>
    </source>
</evidence>
<feature type="domain" description="F-box" evidence="1">
    <location>
        <begin position="6"/>
        <end position="52"/>
    </location>
</feature>
<name>A0AAV8E8M0_9POAL</name>